<dbReference type="GO" id="GO:0005634">
    <property type="term" value="C:nucleus"/>
    <property type="evidence" value="ECO:0007669"/>
    <property type="project" value="TreeGrafter"/>
</dbReference>
<dbReference type="KEGG" id="epa:110236545"/>
<dbReference type="PANTHER" id="PTHR10129">
    <property type="entry name" value="TRANSCRIPTION FACTOR MAF"/>
    <property type="match status" value="1"/>
</dbReference>
<keyword evidence="1" id="KW-0805">Transcription regulation</keyword>
<dbReference type="SMART" id="SM00338">
    <property type="entry name" value="BRLZ"/>
    <property type="match status" value="1"/>
</dbReference>
<dbReference type="OrthoDB" id="5990467at2759"/>
<dbReference type="GO" id="GO:0000978">
    <property type="term" value="F:RNA polymerase II cis-regulatory region sequence-specific DNA binding"/>
    <property type="evidence" value="ECO:0007669"/>
    <property type="project" value="TreeGrafter"/>
</dbReference>
<evidence type="ECO:0000256" key="4">
    <source>
        <dbReference type="SAM" id="Coils"/>
    </source>
</evidence>
<dbReference type="GO" id="GO:0000981">
    <property type="term" value="F:DNA-binding transcription factor activity, RNA polymerase II-specific"/>
    <property type="evidence" value="ECO:0007669"/>
    <property type="project" value="TreeGrafter"/>
</dbReference>
<evidence type="ECO:0000256" key="1">
    <source>
        <dbReference type="ARBA" id="ARBA00023015"/>
    </source>
</evidence>
<feature type="domain" description="BZIP" evidence="5">
    <location>
        <begin position="106"/>
        <end position="169"/>
    </location>
</feature>
<dbReference type="GeneID" id="110236545"/>
<evidence type="ECO:0000313" key="7">
    <source>
        <dbReference type="Proteomes" id="UP000887567"/>
    </source>
</evidence>
<dbReference type="Gene3D" id="1.20.5.170">
    <property type="match status" value="1"/>
</dbReference>
<dbReference type="Proteomes" id="UP000887567">
    <property type="component" value="Unplaced"/>
</dbReference>
<feature type="coiled-coil region" evidence="4">
    <location>
        <begin position="124"/>
        <end position="165"/>
    </location>
</feature>
<keyword evidence="7" id="KW-1185">Reference proteome</keyword>
<name>A0A913X293_EXADI</name>
<proteinExistence type="predicted"/>
<dbReference type="PROSITE" id="PS50217">
    <property type="entry name" value="BZIP"/>
    <property type="match status" value="1"/>
</dbReference>
<keyword evidence="2" id="KW-0238">DNA-binding</keyword>
<protein>
    <recommendedName>
        <fullName evidence="5">BZIP domain-containing protein</fullName>
    </recommendedName>
</protein>
<accession>A0A913X293</accession>
<dbReference type="SUPFAM" id="SSF47454">
    <property type="entry name" value="A DNA-binding domain in eukaryotic transcription factors"/>
    <property type="match status" value="1"/>
</dbReference>
<dbReference type="InterPro" id="IPR004826">
    <property type="entry name" value="bZIP_Maf"/>
</dbReference>
<keyword evidence="3" id="KW-0804">Transcription</keyword>
<evidence type="ECO:0000259" key="5">
    <source>
        <dbReference type="PROSITE" id="PS50217"/>
    </source>
</evidence>
<dbReference type="RefSeq" id="XP_020897742.1">
    <property type="nucleotide sequence ID" value="XM_021042083.2"/>
</dbReference>
<evidence type="ECO:0000256" key="2">
    <source>
        <dbReference type="ARBA" id="ARBA00023125"/>
    </source>
</evidence>
<evidence type="ECO:0000313" key="6">
    <source>
        <dbReference type="EnsemblMetazoa" id="XP_020897742.1"/>
    </source>
</evidence>
<dbReference type="PANTHER" id="PTHR10129:SF48">
    <property type="entry name" value="MAF-S, ISOFORM B"/>
    <property type="match status" value="1"/>
</dbReference>
<keyword evidence="4" id="KW-0175">Coiled coil</keyword>
<dbReference type="InterPro" id="IPR004827">
    <property type="entry name" value="bZIP"/>
</dbReference>
<organism evidence="6 7">
    <name type="scientific">Exaiptasia diaphana</name>
    <name type="common">Tropical sea anemone</name>
    <name type="synonym">Aiptasia pulchella</name>
    <dbReference type="NCBI Taxonomy" id="2652724"/>
    <lineage>
        <taxon>Eukaryota</taxon>
        <taxon>Metazoa</taxon>
        <taxon>Cnidaria</taxon>
        <taxon>Anthozoa</taxon>
        <taxon>Hexacorallia</taxon>
        <taxon>Actiniaria</taxon>
        <taxon>Aiptasiidae</taxon>
        <taxon>Exaiptasia</taxon>
    </lineage>
</organism>
<dbReference type="Pfam" id="PF03131">
    <property type="entry name" value="bZIP_Maf"/>
    <property type="match status" value="1"/>
</dbReference>
<sequence length="194" mass="22447">MDLNVNMEEIDVSNDPFIADPQNVDFSVQDFTCLQNDAWLDNYVGLETQIQTSIENDTTSSKKINQELNLSKKKLPISDDDLESMSVRDLNQKIRHLELTKPQIQAIRKRRRSLKNRGYALSCRHRRVTENEELSKENEKLNKELKKLRDELTRTLKERDSFKKKYEKVSNYFNTMTASALSFSAKGGGLSIKG</sequence>
<evidence type="ECO:0000256" key="3">
    <source>
        <dbReference type="ARBA" id="ARBA00023163"/>
    </source>
</evidence>
<dbReference type="InterPro" id="IPR008917">
    <property type="entry name" value="TF_DNA-bd_sf"/>
</dbReference>
<dbReference type="InterPro" id="IPR024874">
    <property type="entry name" value="Transcription_factor_Maf_fam"/>
</dbReference>
<dbReference type="EnsemblMetazoa" id="XM_021042083.2">
    <property type="protein sequence ID" value="XP_020897742.1"/>
    <property type="gene ID" value="LOC110236545"/>
</dbReference>
<dbReference type="AlphaFoldDB" id="A0A913X293"/>
<dbReference type="OMA" id="CLQNDAW"/>
<reference evidence="6" key="1">
    <citation type="submission" date="2022-11" db="UniProtKB">
        <authorList>
            <consortium name="EnsemblMetazoa"/>
        </authorList>
    </citation>
    <scope>IDENTIFICATION</scope>
</reference>